<reference evidence="4" key="1">
    <citation type="journal article" date="2019" name="Int. J. Syst. Evol. Microbiol.">
        <title>The Global Catalogue of Microorganisms (GCM) 10K type strain sequencing project: providing services to taxonomists for standard genome sequencing and annotation.</title>
        <authorList>
            <consortium name="The Broad Institute Genomics Platform"/>
            <consortium name="The Broad Institute Genome Sequencing Center for Infectious Disease"/>
            <person name="Wu L."/>
            <person name="Ma J."/>
        </authorList>
    </citation>
    <scope>NUCLEOTIDE SEQUENCE [LARGE SCALE GENOMIC DNA]</scope>
    <source>
        <strain evidence="4">CCM 2767</strain>
    </source>
</reference>
<dbReference type="EMBL" id="BMDI01000002">
    <property type="protein sequence ID" value="GGI20644.1"/>
    <property type="molecule type" value="Genomic_DNA"/>
</dbReference>
<dbReference type="AlphaFoldDB" id="A0A8J3F486"/>
<protein>
    <recommendedName>
        <fullName evidence="2">Metallo-beta-lactamase domain-containing protein</fullName>
    </recommendedName>
</protein>
<dbReference type="GO" id="GO:0005737">
    <property type="term" value="C:cytoplasm"/>
    <property type="evidence" value="ECO:0007669"/>
    <property type="project" value="TreeGrafter"/>
</dbReference>
<dbReference type="SUPFAM" id="SSF56281">
    <property type="entry name" value="Metallo-hydrolase/oxidoreductase"/>
    <property type="match status" value="1"/>
</dbReference>
<sequence>MVGTAARSCRATRTGLLLALSATLMLAACGHKNPYYDPAKPHHTPEGFRNNYLDRKPDGLLKWQWQRITQGLPKPPANNYAFPIVRPDVVALHANKTDTTATWIGHATVLLQVQGTNVLTDPIWSKRASPLSFMGPKRHVPPPMDMNELPHIDVVLISHNHYDHLDRATVEQLNKQDGGPPLFLVPLGIKPWLNDLGITNVKELDWWESASQGSLNFHLVPVQHWSARSLTDRQETLWGGWTMHTNKDTATPFSVFFAGDTGFSKDFEDIATRFGSFDLALIPIGAYAPRWFMQTQHVDPADAVKIHQTIKSAYSIGVHWGTFEMADESLDEPPLALAEARKKAGVADQAFVALKHGETVRFDKNGAVIP</sequence>
<comment type="caution">
    <text evidence="3">The sequence shown here is derived from an EMBL/GenBank/DDBJ whole genome shotgun (WGS) entry which is preliminary data.</text>
</comment>
<keyword evidence="4" id="KW-1185">Reference proteome</keyword>
<evidence type="ECO:0000313" key="3">
    <source>
        <dbReference type="EMBL" id="GGI20644.1"/>
    </source>
</evidence>
<name>A0A8J3F486_9BURK</name>
<feature type="domain" description="Metallo-beta-lactamase" evidence="2">
    <location>
        <begin position="116"/>
        <end position="320"/>
    </location>
</feature>
<dbReference type="Gene3D" id="3.60.15.10">
    <property type="entry name" value="Ribonuclease Z/Hydroxyacylglutathione hydrolase-like"/>
    <property type="match status" value="1"/>
</dbReference>
<gene>
    <name evidence="3" type="ORF">GCM10008066_25060</name>
</gene>
<dbReference type="PROSITE" id="PS51257">
    <property type="entry name" value="PROKAR_LIPOPROTEIN"/>
    <property type="match status" value="1"/>
</dbReference>
<dbReference type="Pfam" id="PF12706">
    <property type="entry name" value="Lactamase_B_2"/>
    <property type="match status" value="1"/>
</dbReference>
<feature type="signal peptide" evidence="1">
    <location>
        <begin position="1"/>
        <end position="27"/>
    </location>
</feature>
<dbReference type="GO" id="GO:0008270">
    <property type="term" value="F:zinc ion binding"/>
    <property type="evidence" value="ECO:0007669"/>
    <property type="project" value="InterPro"/>
</dbReference>
<evidence type="ECO:0000259" key="2">
    <source>
        <dbReference type="Pfam" id="PF12706"/>
    </source>
</evidence>
<dbReference type="InterPro" id="IPR001279">
    <property type="entry name" value="Metallo-B-lactamas"/>
</dbReference>
<dbReference type="PIRSF" id="PIRSF038896">
    <property type="entry name" value="NAPE-PLD"/>
    <property type="match status" value="1"/>
</dbReference>
<evidence type="ECO:0000256" key="1">
    <source>
        <dbReference type="SAM" id="SignalP"/>
    </source>
</evidence>
<keyword evidence="1" id="KW-0732">Signal</keyword>
<accession>A0A8J3F486</accession>
<dbReference type="InterPro" id="IPR024884">
    <property type="entry name" value="NAPE-PLD"/>
</dbReference>
<dbReference type="InterPro" id="IPR036866">
    <property type="entry name" value="RibonucZ/Hydroxyglut_hydro"/>
</dbReference>
<proteinExistence type="predicted"/>
<dbReference type="PANTHER" id="PTHR15032:SF4">
    <property type="entry name" value="N-ACYL-PHOSPHATIDYLETHANOLAMINE-HYDROLYZING PHOSPHOLIPASE D"/>
    <property type="match status" value="1"/>
</dbReference>
<feature type="chain" id="PRO_5035259444" description="Metallo-beta-lactamase domain-containing protein" evidence="1">
    <location>
        <begin position="28"/>
        <end position="370"/>
    </location>
</feature>
<dbReference type="Proteomes" id="UP000642180">
    <property type="component" value="Unassembled WGS sequence"/>
</dbReference>
<dbReference type="PANTHER" id="PTHR15032">
    <property type="entry name" value="N-ACYL-PHOSPHATIDYLETHANOLAMINE-HYDROLYZING PHOSPHOLIPASE D"/>
    <property type="match status" value="1"/>
</dbReference>
<evidence type="ECO:0000313" key="4">
    <source>
        <dbReference type="Proteomes" id="UP000642180"/>
    </source>
</evidence>
<dbReference type="GO" id="GO:0070290">
    <property type="term" value="F:N-acylphosphatidylethanolamine-specific phospholipase D activity"/>
    <property type="evidence" value="ECO:0007669"/>
    <property type="project" value="InterPro"/>
</dbReference>
<organism evidence="3 4">
    <name type="scientific">Oxalicibacterium faecigallinarum</name>
    <dbReference type="NCBI Taxonomy" id="573741"/>
    <lineage>
        <taxon>Bacteria</taxon>
        <taxon>Pseudomonadati</taxon>
        <taxon>Pseudomonadota</taxon>
        <taxon>Betaproteobacteria</taxon>
        <taxon>Burkholderiales</taxon>
        <taxon>Oxalobacteraceae</taxon>
        <taxon>Oxalicibacterium</taxon>
    </lineage>
</organism>